<accession>A0ABR1UUZ4</accession>
<dbReference type="Proteomes" id="UP001433268">
    <property type="component" value="Unassembled WGS sequence"/>
</dbReference>
<comment type="caution">
    <text evidence="1">The sequence shown here is derived from an EMBL/GenBank/DDBJ whole genome shotgun (WGS) entry which is preliminary data.</text>
</comment>
<dbReference type="RefSeq" id="XP_066661345.1">
    <property type="nucleotide sequence ID" value="XM_066819157.1"/>
</dbReference>
<sequence>MKDLPGYQDGRNKQQLAPLQEWVSQSKELACPHYRINDPSLRTNLLHTIRQSYPVATILGQVTRVERTLVDNWGKPWGCPICKAAFSIVYVKSKNTALGGGLLSIRLESSRSLLKSIAKPCDSRWLAQLEPSTETRSEDARGVTWCDDASCGTSRQRRKEALLIWLLDHGVKAQVPGIDSPPVAAGARGQWLWFAFWWFWTQAQVPGDSENSLRWWLTNYPDRELVSGSFFGKQHLCREIGTDDRHWNRAAARHAATLHADADVVRELLRVSILGDLNKYRTYLEGKPRSHLAVLRDWYWERKMLRANNETQDCHRDWLTDAMWYNYAISRI</sequence>
<dbReference type="EMBL" id="JAQQWN010000010">
    <property type="protein sequence ID" value="KAK8062746.1"/>
    <property type="molecule type" value="Genomic_DNA"/>
</dbReference>
<protein>
    <submittedName>
        <fullName evidence="1">Uncharacterized protein</fullName>
    </submittedName>
</protein>
<gene>
    <name evidence="1" type="ORF">PG997_014843</name>
</gene>
<reference evidence="1 2" key="1">
    <citation type="submission" date="2023-01" db="EMBL/GenBank/DDBJ databases">
        <title>Analysis of 21 Apiospora genomes using comparative genomics revels a genus with tremendous synthesis potential of carbohydrate active enzymes and secondary metabolites.</title>
        <authorList>
            <person name="Sorensen T."/>
        </authorList>
    </citation>
    <scope>NUCLEOTIDE SEQUENCE [LARGE SCALE GENOMIC DNA]</scope>
    <source>
        <strain evidence="1 2">CBS 114990</strain>
    </source>
</reference>
<proteinExistence type="predicted"/>
<keyword evidence="2" id="KW-1185">Reference proteome</keyword>
<evidence type="ECO:0000313" key="1">
    <source>
        <dbReference type="EMBL" id="KAK8062746.1"/>
    </source>
</evidence>
<name>A0ABR1UUZ4_9PEZI</name>
<organism evidence="1 2">
    <name type="scientific">Apiospora hydei</name>
    <dbReference type="NCBI Taxonomy" id="1337664"/>
    <lineage>
        <taxon>Eukaryota</taxon>
        <taxon>Fungi</taxon>
        <taxon>Dikarya</taxon>
        <taxon>Ascomycota</taxon>
        <taxon>Pezizomycotina</taxon>
        <taxon>Sordariomycetes</taxon>
        <taxon>Xylariomycetidae</taxon>
        <taxon>Amphisphaeriales</taxon>
        <taxon>Apiosporaceae</taxon>
        <taxon>Apiospora</taxon>
    </lineage>
</organism>
<evidence type="ECO:0000313" key="2">
    <source>
        <dbReference type="Proteomes" id="UP001433268"/>
    </source>
</evidence>
<dbReference type="GeneID" id="92052217"/>